<dbReference type="SMART" id="SM00343">
    <property type="entry name" value="ZnF_C2HC"/>
    <property type="match status" value="1"/>
</dbReference>
<dbReference type="Proteomes" id="UP001159405">
    <property type="component" value="Unassembled WGS sequence"/>
</dbReference>
<dbReference type="PROSITE" id="PS50158">
    <property type="entry name" value="ZF_CCHC"/>
    <property type="match status" value="1"/>
</dbReference>
<organism evidence="4 5">
    <name type="scientific">Porites lobata</name>
    <dbReference type="NCBI Taxonomy" id="104759"/>
    <lineage>
        <taxon>Eukaryota</taxon>
        <taxon>Metazoa</taxon>
        <taxon>Cnidaria</taxon>
        <taxon>Anthozoa</taxon>
        <taxon>Hexacorallia</taxon>
        <taxon>Scleractinia</taxon>
        <taxon>Fungiina</taxon>
        <taxon>Poritidae</taxon>
        <taxon>Porites</taxon>
    </lineage>
</organism>
<dbReference type="Gene3D" id="4.10.60.10">
    <property type="entry name" value="Zinc finger, CCHC-type"/>
    <property type="match status" value="1"/>
</dbReference>
<keyword evidence="5" id="KW-1185">Reference proteome</keyword>
<protein>
    <recommendedName>
        <fullName evidence="3">CCHC-type domain-containing protein</fullName>
    </recommendedName>
</protein>
<proteinExistence type="predicted"/>
<accession>A0ABN8S9J9</accession>
<dbReference type="EMBL" id="CALNXK010000596">
    <property type="protein sequence ID" value="CAH3188173.1"/>
    <property type="molecule type" value="Genomic_DNA"/>
</dbReference>
<dbReference type="InterPro" id="IPR042509">
    <property type="entry name" value="ZCCHC3"/>
</dbReference>
<keyword evidence="1" id="KW-0479">Metal-binding</keyword>
<evidence type="ECO:0000256" key="2">
    <source>
        <dbReference type="SAM" id="MobiDB-lite"/>
    </source>
</evidence>
<keyword evidence="1" id="KW-0862">Zinc</keyword>
<feature type="compositionally biased region" description="Low complexity" evidence="2">
    <location>
        <begin position="247"/>
        <end position="266"/>
    </location>
</feature>
<feature type="compositionally biased region" description="Basic and acidic residues" evidence="2">
    <location>
        <begin position="277"/>
        <end position="293"/>
    </location>
</feature>
<dbReference type="Pfam" id="PF00098">
    <property type="entry name" value="zf-CCHC"/>
    <property type="match status" value="1"/>
</dbReference>
<evidence type="ECO:0000313" key="4">
    <source>
        <dbReference type="EMBL" id="CAH3188173.1"/>
    </source>
</evidence>
<evidence type="ECO:0000313" key="5">
    <source>
        <dbReference type="Proteomes" id="UP001159405"/>
    </source>
</evidence>
<name>A0ABN8S9J9_9CNID</name>
<gene>
    <name evidence="4" type="ORF">PLOB_00039136</name>
</gene>
<evidence type="ECO:0000259" key="3">
    <source>
        <dbReference type="PROSITE" id="PS50158"/>
    </source>
</evidence>
<dbReference type="PANTHER" id="PTHR22639">
    <property type="entry name" value="GAG-RELATED PROTEIN"/>
    <property type="match status" value="1"/>
</dbReference>
<feature type="region of interest" description="Disordered" evidence="2">
    <location>
        <begin position="193"/>
        <end position="299"/>
    </location>
</feature>
<keyword evidence="1" id="KW-0863">Zinc-finger</keyword>
<sequence length="392" mass="44153">MTARPRATFAHTKTVRLIVEENMAINALEIVRSLPDFQEEITGIVPNFGGKCFDITLRSTEAATRLATSGFDYGAERKPLKLLGAKTIHVSVFVAVEFPDQEIVKFLKQYGQLKSENLRRLCYNEEGFRNIERGIRVAEFTSLDRDLPRKVVTQGLEIFFKYTGQPITCYRCGSTEHVVKNCPKERSRYSHIRAEDRVLADPPNPTTPQESQMETNSDETSEDTPPVENSADRSPLTQSYASVTAPSPDLSLSSASRDLFDSQSQQSRKRPPSSPGKADKPEPKQRAVNDKGKASPTIQGFLRGLKQSGPERTKLMTIIQGPQYYRARALYFQYKHGNFADLDLNHAVRRGLNDREQDAWVHLHRTLGHDAFAELVAMSEDLGRKHPGLFKN</sequence>
<dbReference type="InterPro" id="IPR001878">
    <property type="entry name" value="Znf_CCHC"/>
</dbReference>
<comment type="caution">
    <text evidence="4">The sequence shown here is derived from an EMBL/GenBank/DDBJ whole genome shotgun (WGS) entry which is preliminary data.</text>
</comment>
<evidence type="ECO:0000256" key="1">
    <source>
        <dbReference type="PROSITE-ProRule" id="PRU00047"/>
    </source>
</evidence>
<reference evidence="4 5" key="1">
    <citation type="submission" date="2022-05" db="EMBL/GenBank/DDBJ databases">
        <authorList>
            <consortium name="Genoscope - CEA"/>
            <person name="William W."/>
        </authorList>
    </citation>
    <scope>NUCLEOTIDE SEQUENCE [LARGE SCALE GENOMIC DNA]</scope>
</reference>
<feature type="domain" description="CCHC-type" evidence="3">
    <location>
        <begin position="169"/>
        <end position="184"/>
    </location>
</feature>
<feature type="compositionally biased region" description="Polar residues" evidence="2">
    <location>
        <begin position="235"/>
        <end position="245"/>
    </location>
</feature>
<dbReference type="PANTHER" id="PTHR22639:SF3">
    <property type="entry name" value="ZINC FINGER CCHC DOMAIN-CONTAINING PROTEIN 3"/>
    <property type="match status" value="1"/>
</dbReference>